<proteinExistence type="predicted"/>
<dbReference type="EMBL" id="KZ613483">
    <property type="protein sequence ID" value="PMD20944.1"/>
    <property type="molecule type" value="Genomic_DNA"/>
</dbReference>
<dbReference type="AlphaFoldDB" id="A0A2J6Q427"/>
<keyword evidence="3" id="KW-1185">Reference proteome</keyword>
<evidence type="ECO:0000256" key="1">
    <source>
        <dbReference type="SAM" id="SignalP"/>
    </source>
</evidence>
<organism evidence="2 3">
    <name type="scientific">Hyaloscypha hepaticicola</name>
    <dbReference type="NCBI Taxonomy" id="2082293"/>
    <lineage>
        <taxon>Eukaryota</taxon>
        <taxon>Fungi</taxon>
        <taxon>Dikarya</taxon>
        <taxon>Ascomycota</taxon>
        <taxon>Pezizomycotina</taxon>
        <taxon>Leotiomycetes</taxon>
        <taxon>Helotiales</taxon>
        <taxon>Hyaloscyphaceae</taxon>
        <taxon>Hyaloscypha</taxon>
    </lineage>
</organism>
<sequence>MLVVHLHLLVVRLLSRQYRTRAGGRWTSKQLVIEPECLRNRVLLERNIRTCDYSTRRQFEAIAIVEHRFSGLASKSIFCPLVWEVVIASFLLASTSFYLQPRNGYAKHAFSGLIREADLKSRVAIASI</sequence>
<gene>
    <name evidence="2" type="ORF">NA56DRAFT_704183</name>
</gene>
<dbReference type="Proteomes" id="UP000235672">
    <property type="component" value="Unassembled WGS sequence"/>
</dbReference>
<feature type="signal peptide" evidence="1">
    <location>
        <begin position="1"/>
        <end position="22"/>
    </location>
</feature>
<accession>A0A2J6Q427</accession>
<keyword evidence="1" id="KW-0732">Signal</keyword>
<evidence type="ECO:0000313" key="3">
    <source>
        <dbReference type="Proteomes" id="UP000235672"/>
    </source>
</evidence>
<evidence type="ECO:0008006" key="4">
    <source>
        <dbReference type="Google" id="ProtNLM"/>
    </source>
</evidence>
<reference evidence="2 3" key="1">
    <citation type="submission" date="2016-05" db="EMBL/GenBank/DDBJ databases">
        <title>A degradative enzymes factory behind the ericoid mycorrhizal symbiosis.</title>
        <authorList>
            <consortium name="DOE Joint Genome Institute"/>
            <person name="Martino E."/>
            <person name="Morin E."/>
            <person name="Grelet G."/>
            <person name="Kuo A."/>
            <person name="Kohler A."/>
            <person name="Daghino S."/>
            <person name="Barry K."/>
            <person name="Choi C."/>
            <person name="Cichocki N."/>
            <person name="Clum A."/>
            <person name="Copeland A."/>
            <person name="Hainaut M."/>
            <person name="Haridas S."/>
            <person name="Labutti K."/>
            <person name="Lindquist E."/>
            <person name="Lipzen A."/>
            <person name="Khouja H.-R."/>
            <person name="Murat C."/>
            <person name="Ohm R."/>
            <person name="Olson A."/>
            <person name="Spatafora J."/>
            <person name="Veneault-Fourrey C."/>
            <person name="Henrissat B."/>
            <person name="Grigoriev I."/>
            <person name="Martin F."/>
            <person name="Perotto S."/>
        </authorList>
    </citation>
    <scope>NUCLEOTIDE SEQUENCE [LARGE SCALE GENOMIC DNA]</scope>
    <source>
        <strain evidence="2 3">UAMH 7357</strain>
    </source>
</reference>
<evidence type="ECO:0000313" key="2">
    <source>
        <dbReference type="EMBL" id="PMD20944.1"/>
    </source>
</evidence>
<feature type="chain" id="PRO_5014390261" description="Secreted protein" evidence="1">
    <location>
        <begin position="23"/>
        <end position="128"/>
    </location>
</feature>
<name>A0A2J6Q427_9HELO</name>
<protein>
    <recommendedName>
        <fullName evidence="4">Secreted protein</fullName>
    </recommendedName>
</protein>